<dbReference type="PANTHER" id="PTHR36303">
    <property type="entry name" value="2',3'-CYCLIC-NUCLEOTIDE 2'-PHOSPHODIESTERASE"/>
    <property type="match status" value="1"/>
</dbReference>
<name>A0ABR6WUT1_9FIRM</name>
<comment type="caution">
    <text evidence="1">The sequence shown here is derived from an EMBL/GenBank/DDBJ whole genome shotgun (WGS) entry which is preliminary data.</text>
</comment>
<keyword evidence="2" id="KW-1185">Reference proteome</keyword>
<reference evidence="1 2" key="1">
    <citation type="journal article" date="2020" name="mSystems">
        <title>Defining Genomic and Predicted Metabolic Features of the Acetobacterium Genus.</title>
        <authorList>
            <person name="Ross D.E."/>
            <person name="Marshall C.W."/>
            <person name="Gulliver D."/>
            <person name="May H.D."/>
            <person name="Norman R.S."/>
        </authorList>
    </citation>
    <scope>NUCLEOTIDE SEQUENCE [LARGE SCALE GENOMIC DNA]</scope>
    <source>
        <strain evidence="1 2">DSM 8238</strain>
    </source>
</reference>
<proteinExistence type="predicted"/>
<dbReference type="InterPro" id="IPR029052">
    <property type="entry name" value="Metallo-depent_PP-like"/>
</dbReference>
<evidence type="ECO:0000313" key="1">
    <source>
        <dbReference type="EMBL" id="MBC3804378.1"/>
    </source>
</evidence>
<dbReference type="EMBL" id="WJBC01000009">
    <property type="protein sequence ID" value="MBC3804378.1"/>
    <property type="molecule type" value="Genomic_DNA"/>
</dbReference>
<dbReference type="Proteomes" id="UP000603234">
    <property type="component" value="Unassembled WGS sequence"/>
</dbReference>
<dbReference type="PIRSF" id="PIRSF004789">
    <property type="entry name" value="DR1281"/>
    <property type="match status" value="1"/>
</dbReference>
<dbReference type="PANTHER" id="PTHR36303:SF1">
    <property type="entry name" value="2',3'-CYCLIC-NUCLEOTIDE 2'-PHOSPHODIESTERASE"/>
    <property type="match status" value="1"/>
</dbReference>
<dbReference type="Gene3D" id="3.60.21.10">
    <property type="match status" value="1"/>
</dbReference>
<dbReference type="CDD" id="cd07382">
    <property type="entry name" value="MPP_DR1281"/>
    <property type="match status" value="1"/>
</dbReference>
<dbReference type="SUPFAM" id="SSF56300">
    <property type="entry name" value="Metallo-dependent phosphatases"/>
    <property type="match status" value="1"/>
</dbReference>
<evidence type="ECO:0000313" key="2">
    <source>
        <dbReference type="Proteomes" id="UP000603234"/>
    </source>
</evidence>
<dbReference type="InterPro" id="IPR005235">
    <property type="entry name" value="YmdB-like"/>
</dbReference>
<protein>
    <submittedName>
        <fullName evidence="1">TIGR00282 family metallophosphoesterase</fullName>
    </submittedName>
</protein>
<gene>
    <name evidence="1" type="ORF">GH808_08030</name>
</gene>
<organism evidence="1 2">
    <name type="scientific">Acetobacterium fimetarium</name>
    <dbReference type="NCBI Taxonomy" id="52691"/>
    <lineage>
        <taxon>Bacteria</taxon>
        <taxon>Bacillati</taxon>
        <taxon>Bacillota</taxon>
        <taxon>Clostridia</taxon>
        <taxon>Eubacteriales</taxon>
        <taxon>Eubacteriaceae</taxon>
        <taxon>Acetobacterium</taxon>
    </lineage>
</organism>
<dbReference type="RefSeq" id="WP_186842263.1">
    <property type="nucleotide sequence ID" value="NZ_WJBC01000009.1"/>
</dbReference>
<accession>A0ABR6WUT1</accession>
<dbReference type="NCBIfam" id="TIGR00282">
    <property type="entry name" value="TIGR00282 family metallophosphoesterase"/>
    <property type="match status" value="1"/>
</dbReference>
<dbReference type="Pfam" id="PF13277">
    <property type="entry name" value="YmdB"/>
    <property type="match status" value="1"/>
</dbReference>
<sequence>MNILILGDIYGRPGRKAVKEKLPQLITQYQIDFTIVNGENASGGNGLTTKNAKELLNQPIDVVTMGNHVWQQKEFLETIEDFPQIIRPLNYPEPCPGKGYGIFECRLKNDEIKKIAVVNLSGQIFMPALDNPFNRISPIMDELKNSADLVLIDFHAEATSEKIAFGYFMDGFATAVYGTHTHVQTADERILPLGTAYITDIGMTGPLDGVIGVDREIILETMLTKRPKRFETATGAVQINGIMLEIDEIENKVIRITRLYETIEENKK</sequence>